<feature type="transmembrane region" description="Helical" evidence="8">
    <location>
        <begin position="67"/>
        <end position="86"/>
    </location>
</feature>
<feature type="transmembrane region" description="Helical" evidence="8">
    <location>
        <begin position="384"/>
        <end position="405"/>
    </location>
</feature>
<organism evidence="9 10">
    <name type="scientific">Dietzia lutea</name>
    <dbReference type="NCBI Taxonomy" id="546160"/>
    <lineage>
        <taxon>Bacteria</taxon>
        <taxon>Bacillati</taxon>
        <taxon>Actinomycetota</taxon>
        <taxon>Actinomycetes</taxon>
        <taxon>Mycobacteriales</taxon>
        <taxon>Dietziaceae</taxon>
        <taxon>Dietzia</taxon>
    </lineage>
</organism>
<evidence type="ECO:0000256" key="7">
    <source>
        <dbReference type="ARBA" id="ARBA00023136"/>
    </source>
</evidence>
<evidence type="ECO:0000256" key="8">
    <source>
        <dbReference type="RuleBase" id="RU365092"/>
    </source>
</evidence>
<dbReference type="RefSeq" id="WP_108847292.1">
    <property type="nucleotide sequence ID" value="NZ_CP015449.1"/>
</dbReference>
<keyword evidence="6 8" id="KW-1133">Transmembrane helix</keyword>
<feature type="transmembrane region" description="Helical" evidence="8">
    <location>
        <begin position="285"/>
        <end position="311"/>
    </location>
</feature>
<feature type="transmembrane region" description="Helical" evidence="8">
    <location>
        <begin position="29"/>
        <end position="46"/>
    </location>
</feature>
<dbReference type="AlphaFoldDB" id="A0A2S1R6X8"/>
<evidence type="ECO:0000256" key="4">
    <source>
        <dbReference type="ARBA" id="ARBA00022475"/>
    </source>
</evidence>
<evidence type="ECO:0000256" key="1">
    <source>
        <dbReference type="ARBA" id="ARBA00004651"/>
    </source>
</evidence>
<feature type="transmembrane region" description="Helical" evidence="8">
    <location>
        <begin position="474"/>
        <end position="493"/>
    </location>
</feature>
<feature type="transmembrane region" description="Helical" evidence="8">
    <location>
        <begin position="143"/>
        <end position="161"/>
    </location>
</feature>
<comment type="function">
    <text evidence="8">Uptake of L-lactate across the membrane. Can also transport D-lactate and glycolate.</text>
</comment>
<evidence type="ECO:0000313" key="10">
    <source>
        <dbReference type="Proteomes" id="UP000244928"/>
    </source>
</evidence>
<comment type="subcellular location">
    <subcellularLocation>
        <location evidence="1 8">Cell membrane</location>
        <topology evidence="1 8">Multi-pass membrane protein</topology>
    </subcellularLocation>
</comment>
<evidence type="ECO:0000313" key="9">
    <source>
        <dbReference type="EMBL" id="AWH92040.1"/>
    </source>
</evidence>
<feature type="transmembrane region" description="Helical" evidence="8">
    <location>
        <begin position="349"/>
        <end position="372"/>
    </location>
</feature>
<dbReference type="PANTHER" id="PTHR30003">
    <property type="entry name" value="L-LACTATE PERMEASE"/>
    <property type="match status" value="1"/>
</dbReference>
<sequence>MSELVSTGVAVAPVVVVLALLALRVPSLVAGTAGLVAALVGAVTVFRPDDDEVATAAAQLGPTVLEVALILLGGVLLATALSATGSRDHIARWLERIGSGDDRVPAILLLVFGLTPFMESVTGFGLGVVITAPLLVRMGLPPVKAVVVGLLGLVLVPWGSLGPGTLVAAELGGRDVDALGYWSALLSLPVLVVSMVTVLVVVTPRSPATAGSPDARRRPALTRPAVRHIALGAAVVATQWAVLVASNALVGVAPSGIIASAAVIAFLLAVARVRHGALPAVTGGLVRALVPFAVLLAGILGTTAALALAGAPAGTGWLTSPALWVLVAALVAVRVYTTPGSGIAGLLRTALATWVPVAGNAIVFMAIGIVMATAGTAAHLAEPATGLGAAAVALTPAVGALGGYLTGTNTGAAAMFSAATTATATGLGADGLVALAGQNVGGSFAIIVSPPRVALAVGVVLAGRTRLPGRATRAPATAVVSATIMLCAVVAVLT</sequence>
<dbReference type="Pfam" id="PF02652">
    <property type="entry name" value="Lactate_perm"/>
    <property type="match status" value="2"/>
</dbReference>
<gene>
    <name evidence="9" type="ORF">A6035_07545</name>
</gene>
<evidence type="ECO:0000256" key="6">
    <source>
        <dbReference type="ARBA" id="ARBA00022989"/>
    </source>
</evidence>
<feature type="transmembrane region" description="Helical" evidence="8">
    <location>
        <begin position="252"/>
        <end position="273"/>
    </location>
</feature>
<evidence type="ECO:0000256" key="3">
    <source>
        <dbReference type="ARBA" id="ARBA00022448"/>
    </source>
</evidence>
<feature type="transmembrane region" description="Helical" evidence="8">
    <location>
        <begin position="412"/>
        <end position="436"/>
    </location>
</feature>
<reference evidence="9 10" key="1">
    <citation type="submission" date="2016-04" db="EMBL/GenBank/DDBJ databases">
        <title>Complete genome sequence of Dietzia lutea YIM 80766T, a strain isolated from desert soil in Egypt.</title>
        <authorList>
            <person name="Zhao J."/>
            <person name="Hu B."/>
            <person name="Geng S."/>
            <person name="Nie Y."/>
            <person name="Tang Y."/>
        </authorList>
    </citation>
    <scope>NUCLEOTIDE SEQUENCE [LARGE SCALE GENOMIC DNA]</scope>
    <source>
        <strain evidence="9 10">YIM 80766</strain>
    </source>
</reference>
<comment type="similarity">
    <text evidence="2 8">Belongs to the lactate permease family.</text>
</comment>
<evidence type="ECO:0000256" key="2">
    <source>
        <dbReference type="ARBA" id="ARBA00010100"/>
    </source>
</evidence>
<dbReference type="EMBL" id="CP015449">
    <property type="protein sequence ID" value="AWH92040.1"/>
    <property type="molecule type" value="Genomic_DNA"/>
</dbReference>
<feature type="transmembrane region" description="Helical" evidence="8">
    <location>
        <begin position="317"/>
        <end position="337"/>
    </location>
</feature>
<dbReference type="Proteomes" id="UP000244928">
    <property type="component" value="Chromosome"/>
</dbReference>
<keyword evidence="10" id="KW-1185">Reference proteome</keyword>
<accession>A0A2S1R6X8</accession>
<keyword evidence="4 8" id="KW-1003">Cell membrane</keyword>
<dbReference type="PANTHER" id="PTHR30003:SF0">
    <property type="entry name" value="GLYCOLATE PERMEASE GLCA-RELATED"/>
    <property type="match status" value="1"/>
</dbReference>
<dbReference type="GO" id="GO:0015129">
    <property type="term" value="F:lactate transmembrane transporter activity"/>
    <property type="evidence" value="ECO:0007669"/>
    <property type="project" value="UniProtKB-UniRule"/>
</dbReference>
<feature type="transmembrane region" description="Helical" evidence="8">
    <location>
        <begin position="442"/>
        <end position="462"/>
    </location>
</feature>
<feature type="transmembrane region" description="Helical" evidence="8">
    <location>
        <begin position="181"/>
        <end position="204"/>
    </location>
</feature>
<keyword evidence="5 8" id="KW-0812">Transmembrane</keyword>
<name>A0A2S1R6X8_9ACTN</name>
<dbReference type="GO" id="GO:0015295">
    <property type="term" value="F:solute:proton symporter activity"/>
    <property type="evidence" value="ECO:0007669"/>
    <property type="project" value="TreeGrafter"/>
</dbReference>
<proteinExistence type="inferred from homology"/>
<dbReference type="InterPro" id="IPR003804">
    <property type="entry name" value="Lactate_perm"/>
</dbReference>
<protein>
    <recommendedName>
        <fullName evidence="8">L-lactate permease</fullName>
    </recommendedName>
</protein>
<keyword evidence="3 8" id="KW-0813">Transport</keyword>
<dbReference type="KEGG" id="dlu:A6035_07545"/>
<dbReference type="GO" id="GO:0005886">
    <property type="term" value="C:plasma membrane"/>
    <property type="evidence" value="ECO:0007669"/>
    <property type="project" value="UniProtKB-SubCell"/>
</dbReference>
<feature type="transmembrane region" description="Helical" evidence="8">
    <location>
        <begin position="106"/>
        <end position="136"/>
    </location>
</feature>
<keyword evidence="7 8" id="KW-0472">Membrane</keyword>
<evidence type="ECO:0000256" key="5">
    <source>
        <dbReference type="ARBA" id="ARBA00022692"/>
    </source>
</evidence>